<dbReference type="GeneID" id="9086945"/>
<gene>
    <name evidence="1" type="ORF">Pmar_PMAR028264</name>
</gene>
<evidence type="ECO:0000313" key="1">
    <source>
        <dbReference type="EMBL" id="EER06075.1"/>
    </source>
</evidence>
<dbReference type="Proteomes" id="UP000007800">
    <property type="component" value="Unassembled WGS sequence"/>
</dbReference>
<dbReference type="AlphaFoldDB" id="C5LBE7"/>
<organism evidence="2">
    <name type="scientific">Perkinsus marinus (strain ATCC 50983 / TXsc)</name>
    <dbReference type="NCBI Taxonomy" id="423536"/>
    <lineage>
        <taxon>Eukaryota</taxon>
        <taxon>Sar</taxon>
        <taxon>Alveolata</taxon>
        <taxon>Perkinsozoa</taxon>
        <taxon>Perkinsea</taxon>
        <taxon>Perkinsida</taxon>
        <taxon>Perkinsidae</taxon>
        <taxon>Perkinsus</taxon>
    </lineage>
</organism>
<dbReference type="RefSeq" id="XP_002774259.1">
    <property type="nucleotide sequence ID" value="XM_002774213.1"/>
</dbReference>
<dbReference type="InParanoid" id="C5LBE7"/>
<protein>
    <submittedName>
        <fullName evidence="1">Uncharacterized protein</fullName>
    </submittedName>
</protein>
<name>C5LBE7_PERM5</name>
<sequence>MLRMKPMVQAMDDLRALSTAMSGGGRVTARMYPMKLGGSAPKVCFRVKSSCESKFNEFGRPV</sequence>
<keyword evidence="2" id="KW-1185">Reference proteome</keyword>
<evidence type="ECO:0000313" key="2">
    <source>
        <dbReference type="Proteomes" id="UP000007800"/>
    </source>
</evidence>
<accession>C5LBE7</accession>
<dbReference type="EMBL" id="GG680905">
    <property type="protein sequence ID" value="EER06075.1"/>
    <property type="molecule type" value="Genomic_DNA"/>
</dbReference>
<proteinExistence type="predicted"/>
<reference evidence="1 2" key="1">
    <citation type="submission" date="2008-07" db="EMBL/GenBank/DDBJ databases">
        <authorList>
            <person name="El-Sayed N."/>
            <person name="Caler E."/>
            <person name="Inman J."/>
            <person name="Amedeo P."/>
            <person name="Hass B."/>
            <person name="Wortman J."/>
        </authorList>
    </citation>
    <scope>NUCLEOTIDE SEQUENCE [LARGE SCALE GENOMIC DNA]</scope>
    <source>
        <strain evidence="2">ATCC 50983 / TXsc</strain>
    </source>
</reference>